<dbReference type="InterPro" id="IPR017853">
    <property type="entry name" value="GH"/>
</dbReference>
<keyword evidence="1" id="KW-1133">Transmembrane helix</keyword>
<proteinExistence type="predicted"/>
<protein>
    <submittedName>
        <fullName evidence="2">Uncharacterized protein</fullName>
    </submittedName>
</protein>
<dbReference type="AlphaFoldDB" id="A0A2V3VJD9"/>
<keyword evidence="3" id="KW-1185">Reference proteome</keyword>
<dbReference type="RefSeq" id="WP_110397481.1">
    <property type="nucleotide sequence ID" value="NZ_JBHUHB010000001.1"/>
</dbReference>
<evidence type="ECO:0000313" key="2">
    <source>
        <dbReference type="EMBL" id="PXW80908.1"/>
    </source>
</evidence>
<dbReference type="SUPFAM" id="SSF51445">
    <property type="entry name" value="(Trans)glycosidases"/>
    <property type="match status" value="1"/>
</dbReference>
<gene>
    <name evidence="2" type="ORF">DFR56_12416</name>
</gene>
<evidence type="ECO:0000256" key="1">
    <source>
        <dbReference type="SAM" id="Phobius"/>
    </source>
</evidence>
<reference evidence="2 3" key="1">
    <citation type="submission" date="2018-05" db="EMBL/GenBank/DDBJ databases">
        <title>Genomic Encyclopedia of Type Strains, Phase IV (KMG-IV): sequencing the most valuable type-strain genomes for metagenomic binning, comparative biology and taxonomic classification.</title>
        <authorList>
            <person name="Goeker M."/>
        </authorList>
    </citation>
    <scope>NUCLEOTIDE SEQUENCE [LARGE SCALE GENOMIC DNA]</scope>
    <source>
        <strain evidence="2 3">DSM 28556</strain>
    </source>
</reference>
<accession>A0A2V3VJD9</accession>
<dbReference type="OrthoDB" id="916275at2"/>
<keyword evidence="1" id="KW-0812">Transmembrane</keyword>
<name>A0A2V3VJD9_9BACI</name>
<dbReference type="Gene3D" id="3.20.20.80">
    <property type="entry name" value="Glycosidases"/>
    <property type="match status" value="1"/>
</dbReference>
<keyword evidence="1" id="KW-0472">Membrane</keyword>
<dbReference type="Proteomes" id="UP000247978">
    <property type="component" value="Unassembled WGS sequence"/>
</dbReference>
<sequence length="1081" mass="126406">MKRKGIFFICLMSCLFIFSSPFWLWKLQPSKHVNVLIIDKTVPDTSYREHKGLIWLLNHLKFTKADGKPYDVKEDYSGFVPKNPPDFDVKELPEDLSAYEIIYLADSYGVTEDEYHGDKVEGKRSNILYGGMTMDEVEAIKHSLINNNQTFIAEFNSFGSPTDEEVKKLLYELLHVNWTGWIGRAFHQLHSEEVPSWVKETYEKQSGETYNFSGYGVVFVHEGGEVVILHKDDLNEEGVSMKLSDAGASFFQLDGTYDYDYWFDIVEPNKTSNVEANFQLALSTSGTEKLADKNIPTTFPAIIYHQHPQYESYYFAGDFVDQKEVPSLYQSKGIAWWKKVTSVQKKGRTDTFFWKAYVPIMTTILGESKEKRDDKDHVRERKIENDMQIVGNVGNNYVQVYQDGEWEDLMIKGVNMGIAKPGHFPGETAITKEEYARWFEMISEMNANAIRVYTIHPPPFYEALYEHNLDREEPLYLFHGVWVNEEELVRKNNAFDEEVTKDFKEEIKRIIHIIHGNAELENRAGHASGSYHYNISPYVLGWIIGVEWDPEVVVSTNQKNSTKRSFDGNYFIVNEASPFEVWLAEMMDYTATYEAETYHTQRPLSFTNWVTTDLLDHPSEPIEKEDMVSVDPNVIKTKEAFYPGVFASYHIYPYYPDFLNIEEKYISYLDHRGEKNNYAGYLHDLREHHKMPVLVAEFGIPASRGMTHKNIYGMNQGFHSEQDQGKYVSKLYEDIITEKMAGGLVFTWQDEWFKRTWNTMDYDNPDERPYWDNIQTNEQHFGLLSFDPQTEETLIKLDGKIDDWEAREEKTIYIGNDDMIKQIFMTSDERGIYVRMEFDPNKWNVKEQDTFLLLDTTKEQGQSSEQDIKNLETEGIDFVVKIEDKQSANVRIDSYYDTFYYHYGEMLQMIPQAPYAKEKNNGIFHPIRFALNKEMSIEKDGKTMTYPFESYETGKLTNGNGNPQSEQFNSLADYYLDEEKGIFELRLPWLLLNFKDPSKKEIMGDIWSEDGIESSRRIDGIEIAFVITDLDGKTVEIIPKTKNNELSNWLHYTWENWEEPTYHERLKKSYFMLQETYGEIK</sequence>
<comment type="caution">
    <text evidence="2">The sequence shown here is derived from an EMBL/GenBank/DDBJ whole genome shotgun (WGS) entry which is preliminary data.</text>
</comment>
<dbReference type="EMBL" id="QJJQ01000024">
    <property type="protein sequence ID" value="PXW80908.1"/>
    <property type="molecule type" value="Genomic_DNA"/>
</dbReference>
<feature type="transmembrane region" description="Helical" evidence="1">
    <location>
        <begin position="7"/>
        <end position="25"/>
    </location>
</feature>
<organism evidence="2 3">
    <name type="scientific">Pseudogracilibacillus auburnensis</name>
    <dbReference type="NCBI Taxonomy" id="1494959"/>
    <lineage>
        <taxon>Bacteria</taxon>
        <taxon>Bacillati</taxon>
        <taxon>Bacillota</taxon>
        <taxon>Bacilli</taxon>
        <taxon>Bacillales</taxon>
        <taxon>Bacillaceae</taxon>
        <taxon>Pseudogracilibacillus</taxon>
    </lineage>
</organism>
<evidence type="ECO:0000313" key="3">
    <source>
        <dbReference type="Proteomes" id="UP000247978"/>
    </source>
</evidence>